<dbReference type="PANTHER" id="PTHR30349:SF64">
    <property type="entry name" value="PROPHAGE INTEGRASE INTD-RELATED"/>
    <property type="match status" value="1"/>
</dbReference>
<gene>
    <name evidence="4" type="ORF">DI392_00175</name>
</gene>
<reference evidence="4 5" key="1">
    <citation type="submission" date="2018-05" db="EMBL/GenBank/DDBJ databases">
        <title>Vibrio limimaris sp. nov., isolated from marine sediment.</title>
        <authorList>
            <person name="Li C.-M."/>
        </authorList>
    </citation>
    <scope>NUCLEOTIDE SEQUENCE [LARGE SCALE GENOMIC DNA]</scope>
    <source>
        <strain evidence="4 5">E4404</strain>
    </source>
</reference>
<dbReference type="InterPro" id="IPR002104">
    <property type="entry name" value="Integrase_catalytic"/>
</dbReference>
<evidence type="ECO:0000256" key="2">
    <source>
        <dbReference type="ARBA" id="ARBA00023172"/>
    </source>
</evidence>
<dbReference type="InterPro" id="IPR011010">
    <property type="entry name" value="DNA_brk_join_enz"/>
</dbReference>
<dbReference type="GO" id="GO:0015074">
    <property type="term" value="P:DNA integration"/>
    <property type="evidence" value="ECO:0007669"/>
    <property type="project" value="UniProtKB-KW"/>
</dbReference>
<evidence type="ECO:0000259" key="3">
    <source>
        <dbReference type="PROSITE" id="PS51898"/>
    </source>
</evidence>
<evidence type="ECO:0000313" key="4">
    <source>
        <dbReference type="EMBL" id="PWI34738.1"/>
    </source>
</evidence>
<sequence>MKEALASVVRTRYLKKAYQAMPDYLKQCELIDASHSDIKDWIEKVYRFSFSLLVDKGDSVTQESVRKVISKFPKPFHINALHTKLFQLLLFLIEQELGIKSPPLPQFVEIKPEQPIITLAPMLDSGLHERLYAALEDERVIIKYLRSPQEYSAIIVLWLYLKEGLRYARQIDELLNSETALFCIDRHWFYQDGDRRYWISPMGELMLSAWRKSSVHLQGTPQSLIERWAKANYIISPYQKLRIAMLKQGYQLEALFLASPIEMGAITSLHANTLLDQNTLYRMITGNRVDIAQEENQSENVTKRQQTAWFASTGLNKTKIPTKKSRTMSLTVSQQLADIEHFTVRLEKLPAKASQHRAAEIKPELRSWLENAKHSARKPWVWLVLAWLYKLLSEGGRHKKTLRLNTIRSYVNYVAKPFITEFSGCNAALLSSEAWAEKFNITAEGVNAPSKKGYVVYFAEFLLESGLVPKLCLSDLDIPVVKGQVSAHLLTHHEADRVIEELNRLTGSQRRQALLIFSLGFYAGLRRGEIAGLQYKDFHYNETLTYFTLHVRANRYRSLKSPDSARNLPLDALLPIEALSQLREFLDSSHTEQTRTMKLFRNESETQAAFDLVTQTIQGVTGDDRLRFHHCRHSFCNWMWLKMNQSKVVHFTYFSFLNHQYFDNPSTEQLYQRLGISPFSRKKMWALSMMLGHASPDTTISSYFHLGDFLRRTKVSNHTPSMRLLRTFWGQKAQANEFGQIQIKPSIKECYNRVVPQSFCPTLRTDSFQLTVPTQQNMKQDCGSLPLSTIWRVIRRAAVGQTAEWISEDLNIPVTTVLQLLELDSMLTQTSLPKSKHKLAPHVNYTKLSRSDVKYLENLIRRFDYAQKLGHLKGIELKQLLELRSDFVAGKDFLLRTTKQQPVVTLLKLLKTMGIKEELISIKWYFPSLTCMQKKQLDEYYAHYQSWVKLMCEQAGIWHGEIRVLIPKSANASIVNMFKDEQIIKSDDGCFLPYQESGFVSVHVRKENVVAEQSATHKAAKLRRGKGFVSFMRLVMMRL</sequence>
<keyword evidence="2" id="KW-0233">DNA recombination</keyword>
<dbReference type="RefSeq" id="WP_109317893.1">
    <property type="nucleotide sequence ID" value="NZ_QFWT01000001.1"/>
</dbReference>
<protein>
    <recommendedName>
        <fullName evidence="3">Tyr recombinase domain-containing protein</fullName>
    </recommendedName>
</protein>
<comment type="caution">
    <text evidence="4">The sequence shown here is derived from an EMBL/GenBank/DDBJ whole genome shotgun (WGS) entry which is preliminary data.</text>
</comment>
<dbReference type="InterPro" id="IPR013762">
    <property type="entry name" value="Integrase-like_cat_sf"/>
</dbReference>
<evidence type="ECO:0000256" key="1">
    <source>
        <dbReference type="ARBA" id="ARBA00022908"/>
    </source>
</evidence>
<name>A0A2U3BD69_9VIBR</name>
<accession>A0A2U3BD69</accession>
<dbReference type="AlphaFoldDB" id="A0A2U3BD69"/>
<dbReference type="PROSITE" id="PS51898">
    <property type="entry name" value="TYR_RECOMBINASE"/>
    <property type="match status" value="1"/>
</dbReference>
<dbReference type="InterPro" id="IPR050090">
    <property type="entry name" value="Tyrosine_recombinase_XerCD"/>
</dbReference>
<dbReference type="Proteomes" id="UP000245362">
    <property type="component" value="Unassembled WGS sequence"/>
</dbReference>
<dbReference type="PANTHER" id="PTHR30349">
    <property type="entry name" value="PHAGE INTEGRASE-RELATED"/>
    <property type="match status" value="1"/>
</dbReference>
<organism evidence="4 5">
    <name type="scientific">Vibrio albus</name>
    <dbReference type="NCBI Taxonomy" id="2200953"/>
    <lineage>
        <taxon>Bacteria</taxon>
        <taxon>Pseudomonadati</taxon>
        <taxon>Pseudomonadota</taxon>
        <taxon>Gammaproteobacteria</taxon>
        <taxon>Vibrionales</taxon>
        <taxon>Vibrionaceae</taxon>
        <taxon>Vibrio</taxon>
    </lineage>
</organism>
<keyword evidence="5" id="KW-1185">Reference proteome</keyword>
<dbReference type="GO" id="GO:0006310">
    <property type="term" value="P:DNA recombination"/>
    <property type="evidence" value="ECO:0007669"/>
    <property type="project" value="UniProtKB-KW"/>
</dbReference>
<dbReference type="Pfam" id="PF00589">
    <property type="entry name" value="Phage_integrase"/>
    <property type="match status" value="1"/>
</dbReference>
<feature type="domain" description="Tyr recombinase" evidence="3">
    <location>
        <begin position="485"/>
        <end position="686"/>
    </location>
</feature>
<dbReference type="SUPFAM" id="SSF56349">
    <property type="entry name" value="DNA breaking-rejoining enzymes"/>
    <property type="match status" value="1"/>
</dbReference>
<dbReference type="OrthoDB" id="5841477at2"/>
<keyword evidence="1" id="KW-0229">DNA integration</keyword>
<dbReference type="GO" id="GO:0003677">
    <property type="term" value="F:DNA binding"/>
    <property type="evidence" value="ECO:0007669"/>
    <property type="project" value="InterPro"/>
</dbReference>
<dbReference type="EMBL" id="QFWT01000001">
    <property type="protein sequence ID" value="PWI34738.1"/>
    <property type="molecule type" value="Genomic_DNA"/>
</dbReference>
<dbReference type="Gene3D" id="1.10.443.10">
    <property type="entry name" value="Intergrase catalytic core"/>
    <property type="match status" value="1"/>
</dbReference>
<evidence type="ECO:0000313" key="5">
    <source>
        <dbReference type="Proteomes" id="UP000245362"/>
    </source>
</evidence>
<proteinExistence type="predicted"/>